<dbReference type="Proteomes" id="UP000461585">
    <property type="component" value="Unassembled WGS sequence"/>
</dbReference>
<dbReference type="InterPro" id="IPR002489">
    <property type="entry name" value="Glu_synth_asu_C"/>
</dbReference>
<dbReference type="Pfam" id="PF04898">
    <property type="entry name" value="Glu_syn_central"/>
    <property type="match status" value="1"/>
</dbReference>
<accession>A0A7X5HY48</accession>
<comment type="cofactor">
    <cofactor evidence="2">
        <name>[3Fe-4S] cluster</name>
        <dbReference type="ChEBI" id="CHEBI:21137"/>
    </cofactor>
</comment>
<dbReference type="FunFam" id="2.160.20.60:FF:000001">
    <property type="entry name" value="Glutamate synthase, large subunit"/>
    <property type="match status" value="1"/>
</dbReference>
<dbReference type="SUPFAM" id="SSF69336">
    <property type="entry name" value="Alpha subunit of glutamate synthase, C-terminal domain"/>
    <property type="match status" value="1"/>
</dbReference>
<comment type="similarity">
    <text evidence="4">Belongs to the glutamate synthase family.</text>
</comment>
<evidence type="ECO:0000256" key="10">
    <source>
        <dbReference type="ARBA" id="ARBA00022962"/>
    </source>
</evidence>
<dbReference type="GO" id="GO:0019676">
    <property type="term" value="P:ammonia assimilation cycle"/>
    <property type="evidence" value="ECO:0007669"/>
    <property type="project" value="TreeGrafter"/>
</dbReference>
<dbReference type="InterPro" id="IPR036485">
    <property type="entry name" value="Glu_synth_asu_C_sf"/>
</dbReference>
<gene>
    <name evidence="18" type="primary">gltB</name>
    <name evidence="18" type="ORF">GXN74_13760</name>
</gene>
<comment type="pathway">
    <text evidence="16">Amino-acid biosynthesis.</text>
</comment>
<dbReference type="InterPro" id="IPR017932">
    <property type="entry name" value="GATase_2_dom"/>
</dbReference>
<sequence length="1510" mass="165626">MTHTIHGLPPKQGLYDPQSEKDSCGVGFVAHMKGLQSHAIIEQGLQVLVNLTHRGAVGADPDTGDGAGILIQVPHAFLSKKASELGMALPEAGDYGVGMIFLPQEPNARFFCEGVFERVLEQEGLSLIGWRNIPINEKACGLTASGTRPVVHQVFVGRGAVHADDFERKLYIVRKQVEKAIREANRQYTEAFYICSLSSKTMIYKGQLLAHQIPDFFPDLRDPDMVSALALVHQRYSTNTFPSWDLAQPFRYLAHNGEINTLRGNVNWMNAREGVLSSEVFGDEISKLFPLMDPDASDSASLDNALELLLASGKSLAHAVSMLIPEAWQAHENMSEEKKAFYEYHAGLMEPWDGPAAVAFTDGVQIGATLDRNGLRPARYLVTSDDLVVMASETGVLPFEDERIVLKGRLQPGRMFLIDTAQGRIISDEEVKNTLATQKPYKDWILRNKILLEELPVPHEITPLGAHRLLELQKVFGYTEEELKKVLAPQAMTGKEPIVSMGNDAALAILSEKPQLLYNYFKQLFAQVTNPPIDPIRERLVMSNLKLLGDRGSLLEDLDETKDVNFIELAHPILDNGSFEKLVHIDQKDFRSVKIPALFPVDEGGEGLREALEHLNRHVTDAIAEGYNILILSDRGVDKYNAPIPSLLTVASVHHHLIREKLRTKVDLVVETGDARDVMQMALLIGYGADAINPYIAFDSLHQLVSTGLYIDNGSCTPEKAHANYKKALADGLLKTFSKMGIGTLQSYHGAQIFEAVGISSDVVRTYFPGTSSRIEGIDLDVIAKETALRHSYAFNTLRNPYNGLEEGGSHQWRTNSEDHLFNPETIAKLQQSCRTGDYKLFKEYTALIDNQAKRLNTIRGLLKFKERESIPLEEVEPAESIFKRFATGAMSFGSISKEAHENLAMAMNAIGGKSNSGEGGEDLERLKDASKRSEIKQVASARFGVTTDYLVNCSELQIKMAQGAKPGEGGHLPGDKVSEDIAKVRHSTPGIDLISPPPHHDIYSIEDLAQLIYDLKNVNEKARINVKLVSEVGVGTIAAGVSKAHADVVLISGHDGGTGAAPISSIKYTGLPWELGLAETQQTLLLNDLRSRIVVQTDGQLKSGRDVAIAALLGAEEFGFATTALVVSGCIMMRKCQNNTCPVGVATQDPELRKFFPGKPEHVINFFRFIASELREHMAALGFRTLDEMVGRVDVLEPNTDILHWKAQNIDFSAILHKPELPSRIQPRCVKSQEHGLEDILDRQMIQDAAPALHEGKAVSNTYSVRNINRTVGTMLAGETARVTEGKHLPEDTIWNKFNGSGGQSFGCFLSKGITFELEGDCNDYMGKGLSGGKIIVYPSRNATYVPEDNIIVGNTLLYGATSGEVYIRGIAGERFAVRNSGATAVVEGLGDHGCEYMTGGVAVILGRTGRNFGAGMSGGMAFVYDEAGDFESKHCNYDIVETEPVADLEDIVLLRSLIERHVRYTGSSKAQGILDDFQNQLGRFVKVIAPAYRRVLSIQKTAAAAAGN</sequence>
<keyword evidence="8" id="KW-0479">Metal-binding</keyword>
<keyword evidence="15" id="KW-0003">3Fe-4S</keyword>
<dbReference type="NCBIfam" id="NF008730">
    <property type="entry name" value="PRK11750.1"/>
    <property type="match status" value="1"/>
</dbReference>
<comment type="cofactor">
    <cofactor evidence="1">
        <name>FMN</name>
        <dbReference type="ChEBI" id="CHEBI:58210"/>
    </cofactor>
</comment>
<evidence type="ECO:0000256" key="11">
    <source>
        <dbReference type="ARBA" id="ARBA00023002"/>
    </source>
</evidence>
<proteinExistence type="inferred from homology"/>
<evidence type="ECO:0000259" key="17">
    <source>
        <dbReference type="PROSITE" id="PS51278"/>
    </source>
</evidence>
<reference evidence="18 19" key="1">
    <citation type="submission" date="2020-01" db="EMBL/GenBank/DDBJ databases">
        <title>Anaeroalcalibacter tamaniensis gen. nov., sp. nov., moderately halophilic strictly anaerobic fermenter bacterium from mud volcano of Taman peninsula.</title>
        <authorList>
            <person name="Frolova A."/>
            <person name="Merkel A.Y."/>
            <person name="Slobodkin A.I."/>
        </authorList>
    </citation>
    <scope>NUCLEOTIDE SEQUENCE [LARGE SCALE GENOMIC DNA]</scope>
    <source>
        <strain evidence="18 19">F-3ap</strain>
    </source>
</reference>
<dbReference type="InterPro" id="IPR002932">
    <property type="entry name" value="Glu_synthdom"/>
</dbReference>
<keyword evidence="7" id="KW-0288">FMN</keyword>
<name>A0A7X5HY48_9FIRM</name>
<keyword evidence="12" id="KW-0408">Iron</keyword>
<evidence type="ECO:0000256" key="3">
    <source>
        <dbReference type="ARBA" id="ARBA00001974"/>
    </source>
</evidence>
<dbReference type="InterPro" id="IPR029055">
    <property type="entry name" value="Ntn_hydrolases_N"/>
</dbReference>
<evidence type="ECO:0000256" key="9">
    <source>
        <dbReference type="ARBA" id="ARBA00022827"/>
    </source>
</evidence>
<dbReference type="Gene3D" id="3.20.20.70">
    <property type="entry name" value="Aldolase class I"/>
    <property type="match status" value="2"/>
</dbReference>
<dbReference type="FunFam" id="3.60.20.10:FF:000001">
    <property type="entry name" value="Glutamate synthase, large subunit"/>
    <property type="match status" value="1"/>
</dbReference>
<comment type="cofactor">
    <cofactor evidence="3">
        <name>FAD</name>
        <dbReference type="ChEBI" id="CHEBI:57692"/>
    </cofactor>
</comment>
<dbReference type="Gene3D" id="3.60.20.10">
    <property type="entry name" value="Glutamine Phosphoribosylpyrophosphate, subunit 1, domain 1"/>
    <property type="match status" value="1"/>
</dbReference>
<dbReference type="SUPFAM" id="SSF51395">
    <property type="entry name" value="FMN-linked oxidoreductases"/>
    <property type="match status" value="1"/>
</dbReference>
<keyword evidence="6" id="KW-0285">Flavoprotein</keyword>
<organism evidence="18 19">
    <name type="scientific">Anaerotalea alkaliphila</name>
    <dbReference type="NCBI Taxonomy" id="2662126"/>
    <lineage>
        <taxon>Bacteria</taxon>
        <taxon>Bacillati</taxon>
        <taxon>Bacillota</taxon>
        <taxon>Clostridia</taxon>
        <taxon>Eubacteriales</taxon>
        <taxon>Anaerotalea</taxon>
    </lineage>
</organism>
<dbReference type="RefSeq" id="WP_162371520.1">
    <property type="nucleotide sequence ID" value="NZ_JAAEEH010000063.1"/>
</dbReference>
<keyword evidence="10" id="KW-0315">Glutamine amidotransferase</keyword>
<dbReference type="GO" id="GO:0006537">
    <property type="term" value="P:glutamate biosynthetic process"/>
    <property type="evidence" value="ECO:0007669"/>
    <property type="project" value="UniProtKB-KW"/>
</dbReference>
<evidence type="ECO:0000256" key="8">
    <source>
        <dbReference type="ARBA" id="ARBA00022723"/>
    </source>
</evidence>
<keyword evidence="19" id="KW-1185">Reference proteome</keyword>
<dbReference type="GO" id="GO:0051538">
    <property type="term" value="F:3 iron, 4 sulfur cluster binding"/>
    <property type="evidence" value="ECO:0007669"/>
    <property type="project" value="UniProtKB-KW"/>
</dbReference>
<evidence type="ECO:0000256" key="2">
    <source>
        <dbReference type="ARBA" id="ARBA00001927"/>
    </source>
</evidence>
<dbReference type="PANTHER" id="PTHR11938:SF133">
    <property type="entry name" value="GLUTAMATE SYNTHASE (NADH)"/>
    <property type="match status" value="1"/>
</dbReference>
<dbReference type="FunFam" id="3.20.20.70:FF:000031">
    <property type="entry name" value="Glutamate synthase 1 [NADH]"/>
    <property type="match status" value="1"/>
</dbReference>
<keyword evidence="5" id="KW-0028">Amino-acid biosynthesis</keyword>
<dbReference type="CDD" id="cd00982">
    <property type="entry name" value="gltB_C"/>
    <property type="match status" value="1"/>
</dbReference>
<evidence type="ECO:0000256" key="5">
    <source>
        <dbReference type="ARBA" id="ARBA00022605"/>
    </source>
</evidence>
<dbReference type="GO" id="GO:0004355">
    <property type="term" value="F:glutamate synthase (NADPH) activity"/>
    <property type="evidence" value="ECO:0007669"/>
    <property type="project" value="UniProtKB-EC"/>
</dbReference>
<keyword evidence="9" id="KW-0274">FAD</keyword>
<dbReference type="CDD" id="cd02808">
    <property type="entry name" value="GltS_FMN"/>
    <property type="match status" value="1"/>
</dbReference>
<evidence type="ECO:0000256" key="13">
    <source>
        <dbReference type="ARBA" id="ARBA00023014"/>
    </source>
</evidence>
<dbReference type="FunFam" id="3.20.20.70:FF:000053">
    <property type="entry name" value="Glutamate synthase large subunit"/>
    <property type="match status" value="1"/>
</dbReference>
<dbReference type="InterPro" id="IPR050711">
    <property type="entry name" value="ET-N_metabolism_enzyme"/>
</dbReference>
<dbReference type="EMBL" id="JAAEEH010000063">
    <property type="protein sequence ID" value="NDL68803.1"/>
    <property type="molecule type" value="Genomic_DNA"/>
</dbReference>
<dbReference type="Pfam" id="PF01493">
    <property type="entry name" value="GXGXG"/>
    <property type="match status" value="1"/>
</dbReference>
<dbReference type="PANTHER" id="PTHR11938">
    <property type="entry name" value="FAD NADPH DEHYDROGENASE/OXIDOREDUCTASE"/>
    <property type="match status" value="1"/>
</dbReference>
<dbReference type="Gene3D" id="2.160.20.60">
    <property type="entry name" value="Glutamate synthase, alpha subunit, C-terminal domain"/>
    <property type="match status" value="1"/>
</dbReference>
<feature type="domain" description="Glutamine amidotransferase type-2" evidence="17">
    <location>
        <begin position="24"/>
        <end position="421"/>
    </location>
</feature>
<dbReference type="SUPFAM" id="SSF56235">
    <property type="entry name" value="N-terminal nucleophile aminohydrolases (Ntn hydrolases)"/>
    <property type="match status" value="1"/>
</dbReference>
<dbReference type="GO" id="GO:0046872">
    <property type="term" value="F:metal ion binding"/>
    <property type="evidence" value="ECO:0007669"/>
    <property type="project" value="UniProtKB-KW"/>
</dbReference>
<evidence type="ECO:0000256" key="15">
    <source>
        <dbReference type="ARBA" id="ARBA00023291"/>
    </source>
</evidence>
<evidence type="ECO:0000256" key="14">
    <source>
        <dbReference type="ARBA" id="ARBA00023164"/>
    </source>
</evidence>
<dbReference type="EC" id="1.4.1.13" evidence="18"/>
<evidence type="ECO:0000256" key="12">
    <source>
        <dbReference type="ARBA" id="ARBA00023004"/>
    </source>
</evidence>
<keyword evidence="11 18" id="KW-0560">Oxidoreductase</keyword>
<keyword evidence="13" id="KW-0411">Iron-sulfur</keyword>
<evidence type="ECO:0000256" key="6">
    <source>
        <dbReference type="ARBA" id="ARBA00022630"/>
    </source>
</evidence>
<evidence type="ECO:0000313" key="19">
    <source>
        <dbReference type="Proteomes" id="UP000461585"/>
    </source>
</evidence>
<evidence type="ECO:0000256" key="4">
    <source>
        <dbReference type="ARBA" id="ARBA00009716"/>
    </source>
</evidence>
<comment type="caution">
    <text evidence="18">The sequence shown here is derived from an EMBL/GenBank/DDBJ whole genome shotgun (WGS) entry which is preliminary data.</text>
</comment>
<dbReference type="Pfam" id="PF01645">
    <property type="entry name" value="Glu_synthase"/>
    <property type="match status" value="1"/>
</dbReference>
<keyword evidence="14" id="KW-0314">Glutamate biosynthesis</keyword>
<evidence type="ECO:0000256" key="1">
    <source>
        <dbReference type="ARBA" id="ARBA00001917"/>
    </source>
</evidence>
<dbReference type="InterPro" id="IPR006982">
    <property type="entry name" value="Glu_synth_centr_N"/>
</dbReference>
<evidence type="ECO:0000313" key="18">
    <source>
        <dbReference type="EMBL" id="NDL68803.1"/>
    </source>
</evidence>
<protein>
    <submittedName>
        <fullName evidence="18">Glutamate synthase large subunit</fullName>
        <ecNumber evidence="18">1.4.1.13</ecNumber>
    </submittedName>
</protein>
<evidence type="ECO:0000256" key="16">
    <source>
        <dbReference type="ARBA" id="ARBA00029440"/>
    </source>
</evidence>
<dbReference type="Pfam" id="PF00310">
    <property type="entry name" value="GATase_2"/>
    <property type="match status" value="1"/>
</dbReference>
<dbReference type="InterPro" id="IPR013785">
    <property type="entry name" value="Aldolase_TIM"/>
</dbReference>
<evidence type="ECO:0000256" key="7">
    <source>
        <dbReference type="ARBA" id="ARBA00022643"/>
    </source>
</evidence>
<dbReference type="PROSITE" id="PS51278">
    <property type="entry name" value="GATASE_TYPE_2"/>
    <property type="match status" value="1"/>
</dbReference>
<dbReference type="CDD" id="cd00713">
    <property type="entry name" value="GltS"/>
    <property type="match status" value="1"/>
</dbReference>